<dbReference type="Pfam" id="PF00583">
    <property type="entry name" value="Acetyltransf_1"/>
    <property type="match status" value="1"/>
</dbReference>
<evidence type="ECO:0000256" key="8">
    <source>
        <dbReference type="ARBA" id="ARBA00023242"/>
    </source>
</evidence>
<comment type="catalytic activity">
    <reaction evidence="11">
        <text>N-terminal L-seryl-[histone H4] + acetyl-CoA = N-terminal N(alpha)-acetyl-L-seryl-[histone H4] + CoA + H(+)</text>
        <dbReference type="Rhea" id="RHEA:50596"/>
        <dbReference type="Rhea" id="RHEA-COMP:12740"/>
        <dbReference type="Rhea" id="RHEA-COMP:12743"/>
        <dbReference type="ChEBI" id="CHEBI:15378"/>
        <dbReference type="ChEBI" id="CHEBI:57287"/>
        <dbReference type="ChEBI" id="CHEBI:57288"/>
        <dbReference type="ChEBI" id="CHEBI:64738"/>
        <dbReference type="ChEBI" id="CHEBI:83690"/>
        <dbReference type="EC" id="2.3.1.257"/>
    </reaction>
</comment>
<dbReference type="EMBL" id="JAIZPD010000006">
    <property type="protein sequence ID" value="KAH0962449.1"/>
    <property type="molecule type" value="Genomic_DNA"/>
</dbReference>
<gene>
    <name evidence="13" type="ORF">HRG_06551</name>
</gene>
<evidence type="ECO:0000256" key="6">
    <source>
        <dbReference type="ARBA" id="ARBA00022490"/>
    </source>
</evidence>
<dbReference type="SUPFAM" id="SSF55729">
    <property type="entry name" value="Acyl-CoA N-acyltransferases (Nat)"/>
    <property type="match status" value="1"/>
</dbReference>
<dbReference type="GO" id="GO:0043998">
    <property type="term" value="F:histone H2A acetyltransferase activity"/>
    <property type="evidence" value="ECO:0007669"/>
    <property type="project" value="InterPro"/>
</dbReference>
<dbReference type="PROSITE" id="PS51186">
    <property type="entry name" value="GNAT"/>
    <property type="match status" value="1"/>
</dbReference>
<sequence length="208" mass="22645">MSNAAFVEELIRPSQDSSWPEWTHPRTGLRYGLRVLRAGDLSGGQMEACFGLVQATSGDDYRASAGGWRPAAKRREMASPELRYVLVVQPGAGGREGDGRVAGFTSMMATFEGGEPVVYCYEIHLEPALQGTGLGRLLMGHVARAASRIETVGKTMLTCFAANGRARRFYQGLGYGVDETSPRERRLRGGRVVVPDYVILSRPTTTCL</sequence>
<dbReference type="OrthoDB" id="424551at2759"/>
<proteinExistence type="inferred from homology"/>
<evidence type="ECO:0000313" key="14">
    <source>
        <dbReference type="Proteomes" id="UP000824596"/>
    </source>
</evidence>
<comment type="catalytic activity">
    <reaction evidence="10">
        <text>N-terminal L-seryl-[histone H2A] + acetyl-CoA = N-terminal N(alpha)-acetyl-L-seryl-[histone H2A] + CoA + H(+)</text>
        <dbReference type="Rhea" id="RHEA:50600"/>
        <dbReference type="Rhea" id="RHEA-COMP:12742"/>
        <dbReference type="Rhea" id="RHEA-COMP:12744"/>
        <dbReference type="ChEBI" id="CHEBI:15378"/>
        <dbReference type="ChEBI" id="CHEBI:57287"/>
        <dbReference type="ChEBI" id="CHEBI:57288"/>
        <dbReference type="ChEBI" id="CHEBI:64738"/>
        <dbReference type="ChEBI" id="CHEBI:83690"/>
        <dbReference type="EC" id="2.3.1.257"/>
    </reaction>
</comment>
<keyword evidence="7" id="KW-0808">Transferase</keyword>
<evidence type="ECO:0000256" key="10">
    <source>
        <dbReference type="ARBA" id="ARBA00047821"/>
    </source>
</evidence>
<keyword evidence="14" id="KW-1185">Reference proteome</keyword>
<feature type="domain" description="N-acetyltransferase" evidence="12">
    <location>
        <begin position="36"/>
        <end position="203"/>
    </location>
</feature>
<evidence type="ECO:0000313" key="13">
    <source>
        <dbReference type="EMBL" id="KAH0962449.1"/>
    </source>
</evidence>
<dbReference type="GO" id="GO:0005737">
    <property type="term" value="C:cytoplasm"/>
    <property type="evidence" value="ECO:0007669"/>
    <property type="project" value="UniProtKB-SubCell"/>
</dbReference>
<dbReference type="CDD" id="cd04301">
    <property type="entry name" value="NAT_SF"/>
    <property type="match status" value="1"/>
</dbReference>
<evidence type="ECO:0000256" key="2">
    <source>
        <dbReference type="ARBA" id="ARBA00004496"/>
    </source>
</evidence>
<dbReference type="GeneID" id="68355680"/>
<dbReference type="RefSeq" id="XP_044719962.1">
    <property type="nucleotide sequence ID" value="XM_044865022.1"/>
</dbReference>
<evidence type="ECO:0000259" key="12">
    <source>
        <dbReference type="PROSITE" id="PS51186"/>
    </source>
</evidence>
<name>A0A9P8SHS1_9HYPO</name>
<evidence type="ECO:0000256" key="7">
    <source>
        <dbReference type="ARBA" id="ARBA00022679"/>
    </source>
</evidence>
<dbReference type="GO" id="GO:1990189">
    <property type="term" value="F:protein N-terminal-serine acetyltransferase activity"/>
    <property type="evidence" value="ECO:0007669"/>
    <property type="project" value="UniProtKB-EC"/>
</dbReference>
<dbReference type="InterPro" id="IPR000182">
    <property type="entry name" value="GNAT_dom"/>
</dbReference>
<dbReference type="AlphaFoldDB" id="A0A9P8SHS1"/>
<evidence type="ECO:0000256" key="1">
    <source>
        <dbReference type="ARBA" id="ARBA00004123"/>
    </source>
</evidence>
<evidence type="ECO:0000256" key="9">
    <source>
        <dbReference type="ARBA" id="ARBA00023315"/>
    </source>
</evidence>
<accession>A0A9P8SHS1</accession>
<evidence type="ECO:0000256" key="4">
    <source>
        <dbReference type="ARBA" id="ARBA00012950"/>
    </source>
</evidence>
<dbReference type="GO" id="GO:0005634">
    <property type="term" value="C:nucleus"/>
    <property type="evidence" value="ECO:0007669"/>
    <property type="project" value="UniProtKB-SubCell"/>
</dbReference>
<dbReference type="EC" id="2.3.1.257" evidence="4"/>
<comment type="subcellular location">
    <subcellularLocation>
        <location evidence="2">Cytoplasm</location>
    </subcellularLocation>
    <subcellularLocation>
        <location evidence="1">Nucleus</location>
    </subcellularLocation>
</comment>
<dbReference type="GO" id="GO:0010485">
    <property type="term" value="F:histone H4 acetyltransferase activity"/>
    <property type="evidence" value="ECO:0007669"/>
    <property type="project" value="InterPro"/>
</dbReference>
<organism evidence="13 14">
    <name type="scientific">Hirsutella rhossiliensis</name>
    <dbReference type="NCBI Taxonomy" id="111463"/>
    <lineage>
        <taxon>Eukaryota</taxon>
        <taxon>Fungi</taxon>
        <taxon>Dikarya</taxon>
        <taxon>Ascomycota</taxon>
        <taxon>Pezizomycotina</taxon>
        <taxon>Sordariomycetes</taxon>
        <taxon>Hypocreomycetidae</taxon>
        <taxon>Hypocreales</taxon>
        <taxon>Ophiocordycipitaceae</taxon>
        <taxon>Hirsutella</taxon>
    </lineage>
</organism>
<dbReference type="Proteomes" id="UP000824596">
    <property type="component" value="Unassembled WGS sequence"/>
</dbReference>
<dbReference type="PANTHER" id="PTHR20531">
    <property type="entry name" value="N-ALPHA-ACETYLTRANSFERASE 40"/>
    <property type="match status" value="1"/>
</dbReference>
<comment type="caution">
    <text evidence="13">The sequence shown here is derived from an EMBL/GenBank/DDBJ whole genome shotgun (WGS) entry which is preliminary data.</text>
</comment>
<keyword evidence="9" id="KW-0012">Acyltransferase</keyword>
<comment type="similarity">
    <text evidence="3">Belongs to the acetyltransferase family. NAA40 subfamily.</text>
</comment>
<dbReference type="PANTHER" id="PTHR20531:SF1">
    <property type="entry name" value="N-ALPHA-ACETYLTRANSFERASE 40"/>
    <property type="match status" value="1"/>
</dbReference>
<keyword evidence="8" id="KW-0539">Nucleus</keyword>
<protein>
    <recommendedName>
        <fullName evidence="5">N-alpha-acetyltransferase 40</fullName>
        <ecNumber evidence="4">2.3.1.257</ecNumber>
    </recommendedName>
</protein>
<dbReference type="InterPro" id="IPR016181">
    <property type="entry name" value="Acyl_CoA_acyltransferase"/>
</dbReference>
<evidence type="ECO:0000256" key="11">
    <source>
        <dbReference type="ARBA" id="ARBA00049524"/>
    </source>
</evidence>
<reference evidence="13" key="1">
    <citation type="submission" date="2021-09" db="EMBL/GenBank/DDBJ databases">
        <title>A high-quality genome of the endoparasitic fungus Hirsutella rhossiliensis with a comparison of Hirsutella genomes reveals transposable elements contributing to genome size variation.</title>
        <authorList>
            <person name="Lin R."/>
            <person name="Jiao Y."/>
            <person name="Sun X."/>
            <person name="Ling J."/>
            <person name="Xie B."/>
            <person name="Cheng X."/>
        </authorList>
    </citation>
    <scope>NUCLEOTIDE SEQUENCE</scope>
    <source>
        <strain evidence="13">HR02</strain>
    </source>
</reference>
<keyword evidence="6" id="KW-0963">Cytoplasm</keyword>
<dbReference type="InterPro" id="IPR039949">
    <property type="entry name" value="NAA40"/>
</dbReference>
<dbReference type="Gene3D" id="3.40.630.30">
    <property type="match status" value="1"/>
</dbReference>
<evidence type="ECO:0000256" key="3">
    <source>
        <dbReference type="ARBA" id="ARBA00008870"/>
    </source>
</evidence>
<evidence type="ECO:0000256" key="5">
    <source>
        <dbReference type="ARBA" id="ARBA00015043"/>
    </source>
</evidence>